<dbReference type="Proteomes" id="UP001174997">
    <property type="component" value="Unassembled WGS sequence"/>
</dbReference>
<keyword evidence="4" id="KW-0539">Nucleus</keyword>
<dbReference type="GO" id="GO:0006357">
    <property type="term" value="P:regulation of transcription by RNA polymerase II"/>
    <property type="evidence" value="ECO:0007669"/>
    <property type="project" value="TreeGrafter"/>
</dbReference>
<comment type="caution">
    <text evidence="5">The sequence shown here is derived from an EMBL/GenBank/DDBJ whole genome shotgun (WGS) entry which is preliminary data.</text>
</comment>
<dbReference type="GO" id="GO:0003713">
    <property type="term" value="F:transcription coactivator activity"/>
    <property type="evidence" value="ECO:0007669"/>
    <property type="project" value="TreeGrafter"/>
</dbReference>
<accession>A0AA39ZIS0</accession>
<name>A0AA39ZIS0_9PEZI</name>
<keyword evidence="6" id="KW-1185">Reference proteome</keyword>
<comment type="subcellular location">
    <subcellularLocation>
        <location evidence="1">Nucleus</location>
    </subcellularLocation>
</comment>
<organism evidence="5 6">
    <name type="scientific">Cercophora samala</name>
    <dbReference type="NCBI Taxonomy" id="330535"/>
    <lineage>
        <taxon>Eukaryota</taxon>
        <taxon>Fungi</taxon>
        <taxon>Dikarya</taxon>
        <taxon>Ascomycota</taxon>
        <taxon>Pezizomycotina</taxon>
        <taxon>Sordariomycetes</taxon>
        <taxon>Sordariomycetidae</taxon>
        <taxon>Sordariales</taxon>
        <taxon>Lasiosphaeriaceae</taxon>
        <taxon>Cercophora</taxon>
    </lineage>
</organism>
<protein>
    <submittedName>
        <fullName evidence="5">Transcriptional coactivator HFI1/ADA1</fullName>
    </submittedName>
</protein>
<dbReference type="EMBL" id="JAULSY010000018">
    <property type="protein sequence ID" value="KAK0671846.1"/>
    <property type="molecule type" value="Genomic_DNA"/>
</dbReference>
<gene>
    <name evidence="5" type="ORF">QBC41DRAFT_46733</name>
</gene>
<dbReference type="Pfam" id="PF12767">
    <property type="entry name" value="SAGA-Tad1"/>
    <property type="match status" value="1"/>
</dbReference>
<evidence type="ECO:0000313" key="5">
    <source>
        <dbReference type="EMBL" id="KAK0671846.1"/>
    </source>
</evidence>
<proteinExistence type="predicted"/>
<dbReference type="AlphaFoldDB" id="A0AA39ZIS0"/>
<dbReference type="GO" id="GO:0000124">
    <property type="term" value="C:SAGA complex"/>
    <property type="evidence" value="ECO:0007669"/>
    <property type="project" value="TreeGrafter"/>
</dbReference>
<dbReference type="GO" id="GO:0005634">
    <property type="term" value="C:nucleus"/>
    <property type="evidence" value="ECO:0007669"/>
    <property type="project" value="UniProtKB-SubCell"/>
</dbReference>
<dbReference type="PANTHER" id="PTHR21277">
    <property type="entry name" value="TRANSCRIPTIONAL ADAPTER 1"/>
    <property type="match status" value="1"/>
</dbReference>
<evidence type="ECO:0000256" key="3">
    <source>
        <dbReference type="ARBA" id="ARBA00023163"/>
    </source>
</evidence>
<keyword evidence="2" id="KW-0805">Transcription regulation</keyword>
<reference evidence="5" key="1">
    <citation type="submission" date="2023-06" db="EMBL/GenBank/DDBJ databases">
        <title>Genome-scale phylogeny and comparative genomics of the fungal order Sordariales.</title>
        <authorList>
            <consortium name="Lawrence Berkeley National Laboratory"/>
            <person name="Hensen N."/>
            <person name="Bonometti L."/>
            <person name="Westerberg I."/>
            <person name="Brannstrom I.O."/>
            <person name="Guillou S."/>
            <person name="Cros-Aarteil S."/>
            <person name="Calhoun S."/>
            <person name="Haridas S."/>
            <person name="Kuo A."/>
            <person name="Mondo S."/>
            <person name="Pangilinan J."/>
            <person name="Riley R."/>
            <person name="Labutti K."/>
            <person name="Andreopoulos B."/>
            <person name="Lipzen A."/>
            <person name="Chen C."/>
            <person name="Yanf M."/>
            <person name="Daum C."/>
            <person name="Ng V."/>
            <person name="Clum A."/>
            <person name="Steindorff A."/>
            <person name="Ohm R."/>
            <person name="Martin F."/>
            <person name="Silar P."/>
            <person name="Natvig D."/>
            <person name="Lalanne C."/>
            <person name="Gautier V."/>
            <person name="Ament-Velasquez S.L."/>
            <person name="Kruys A."/>
            <person name="Hutchinson M.I."/>
            <person name="Powell A.J."/>
            <person name="Barry K."/>
            <person name="Miller A.N."/>
            <person name="Grigoriev I.V."/>
            <person name="Debuchy R."/>
            <person name="Gladieux P."/>
            <person name="Thoren M.H."/>
            <person name="Johannesson H."/>
        </authorList>
    </citation>
    <scope>NUCLEOTIDE SEQUENCE</scope>
    <source>
        <strain evidence="5">CBS 307.81</strain>
    </source>
</reference>
<keyword evidence="3" id="KW-0804">Transcription</keyword>
<evidence type="ECO:0000256" key="1">
    <source>
        <dbReference type="ARBA" id="ARBA00004123"/>
    </source>
</evidence>
<dbReference type="PANTHER" id="PTHR21277:SF5">
    <property type="entry name" value="TRANSCRIPTIONAL ADAPTER 1"/>
    <property type="match status" value="1"/>
</dbReference>
<evidence type="ECO:0000313" key="6">
    <source>
        <dbReference type="Proteomes" id="UP001174997"/>
    </source>
</evidence>
<evidence type="ECO:0000256" key="2">
    <source>
        <dbReference type="ARBA" id="ARBA00023015"/>
    </source>
</evidence>
<sequence length="485" mass="52355">MVDIDPAALSRPSISVSTPILANKTINVSAPSLHKTPKTSQLIPARIDLEPIYTQLKSAIGPEQWVIYKEAVTNFLIGRLNQAEFSERIDPILASPDGQREHLHNQLIAAIYGNVTREMPDQGLAPWVSANDKPSTTAGNKPVSGDAAERRLKGEVMQLPARDRRRIKDIVQNDFDPFNSLADLFTDQSRIKPAKTAEVPASAAGGLSRMNFDLEIRKRFAQPLAVESGEFPDVSSIEARMLPFCYESGLVSGHTPDAAQFMSIATDTFIKEVLTQVFSRTRSNGPGDSGNAGFGPGGAWVQTHKYKKQLAREEEAFQRGELTRDKSGLLPIEAKAASERGPLGMTDLRLALDVGDCGMANFPTIVKTIVNDYREGELEDWESYTYIKKEGGRILGEVEDEDVEMGGTAPMVNGIPSLIPLPAGAGGSKAPATATTDPPPLTNGIAGYSHGPDAMDIDNDLWWEGADPADGDFLNSVLDSTLAVG</sequence>
<evidence type="ECO:0000256" key="4">
    <source>
        <dbReference type="ARBA" id="ARBA00023242"/>
    </source>
</evidence>
<dbReference type="InterPro" id="IPR024738">
    <property type="entry name" value="Hfi1/Tada1"/>
</dbReference>